<dbReference type="WBParaSite" id="PgR032X_g002_t02">
    <property type="protein sequence ID" value="PgR032X_g002_t02"/>
    <property type="gene ID" value="PgR032X_g002"/>
</dbReference>
<evidence type="ECO:0000313" key="1">
    <source>
        <dbReference type="Proteomes" id="UP000887569"/>
    </source>
</evidence>
<dbReference type="Proteomes" id="UP000887569">
    <property type="component" value="Unplaced"/>
</dbReference>
<proteinExistence type="predicted"/>
<name>A0A915B9E5_PARUN</name>
<evidence type="ECO:0000313" key="2">
    <source>
        <dbReference type="WBParaSite" id="PgR032X_g002_t02"/>
    </source>
</evidence>
<organism evidence="1 2">
    <name type="scientific">Parascaris univalens</name>
    <name type="common">Nematode worm</name>
    <dbReference type="NCBI Taxonomy" id="6257"/>
    <lineage>
        <taxon>Eukaryota</taxon>
        <taxon>Metazoa</taxon>
        <taxon>Ecdysozoa</taxon>
        <taxon>Nematoda</taxon>
        <taxon>Chromadorea</taxon>
        <taxon>Rhabditida</taxon>
        <taxon>Spirurina</taxon>
        <taxon>Ascaridomorpha</taxon>
        <taxon>Ascaridoidea</taxon>
        <taxon>Ascarididae</taxon>
        <taxon>Parascaris</taxon>
    </lineage>
</organism>
<keyword evidence="1" id="KW-1185">Reference proteome</keyword>
<dbReference type="AlphaFoldDB" id="A0A915B9E5"/>
<sequence>MERTYIVVDRNAFANRFSIMCFKRNPINAKGYDLREKKLDNYNLSIIFLINIRNTTDKILKL</sequence>
<accession>A0A915B9E5</accession>
<reference evidence="2" key="1">
    <citation type="submission" date="2022-11" db="UniProtKB">
        <authorList>
            <consortium name="WormBaseParasite"/>
        </authorList>
    </citation>
    <scope>IDENTIFICATION</scope>
</reference>
<protein>
    <submittedName>
        <fullName evidence="2">GIY-YIG domain-containing protein</fullName>
    </submittedName>
</protein>